<comment type="subcellular location">
    <subcellularLocation>
        <location evidence="4">Endomembrane system</location>
    </subcellularLocation>
    <subcellularLocation>
        <location evidence="16">Endoplasmic reticulum</location>
    </subcellularLocation>
</comment>
<dbReference type="AlphaFoldDB" id="A0A317XPN9"/>
<comment type="function">
    <text evidence="15 16">Transfers mannose from GDP-mannose to dolichol monophosphate to form dolichol phosphate mannose (Dol-P-Man) which is the mannosyl donor in pathways leading to N-glycosylation, glycosyl phosphatidylinositol membrane anchoring, and O-mannosylation of proteins.</text>
</comment>
<keyword evidence="9 18" id="KW-0812">Transmembrane</keyword>
<evidence type="ECO:0000256" key="14">
    <source>
        <dbReference type="ARBA" id="ARBA00023211"/>
    </source>
</evidence>
<dbReference type="Proteomes" id="UP000246740">
    <property type="component" value="Unassembled WGS sequence"/>
</dbReference>
<dbReference type="PANTHER" id="PTHR43398">
    <property type="entry name" value="DOLICHOL-PHOSPHATE MANNOSYLTRANSFERASE SUBUNIT 1"/>
    <property type="match status" value="1"/>
</dbReference>
<dbReference type="GO" id="GO:0005789">
    <property type="term" value="C:endoplasmic reticulum membrane"/>
    <property type="evidence" value="ECO:0007669"/>
    <property type="project" value="TreeGrafter"/>
</dbReference>
<dbReference type="OrthoDB" id="2603at2759"/>
<evidence type="ECO:0000256" key="16">
    <source>
        <dbReference type="RuleBase" id="RU365083"/>
    </source>
</evidence>
<evidence type="ECO:0000256" key="9">
    <source>
        <dbReference type="ARBA" id="ARBA00022692"/>
    </source>
</evidence>
<evidence type="ECO:0000256" key="15">
    <source>
        <dbReference type="ARBA" id="ARBA00053724"/>
    </source>
</evidence>
<evidence type="ECO:0000259" key="19">
    <source>
        <dbReference type="Pfam" id="PF00535"/>
    </source>
</evidence>
<evidence type="ECO:0000256" key="5">
    <source>
        <dbReference type="ARBA" id="ARBA00004922"/>
    </source>
</evidence>
<comment type="similarity">
    <text evidence="6 16">Belongs to the glycosyltransferase 2 family.</text>
</comment>
<dbReference type="Gene3D" id="3.90.550.10">
    <property type="entry name" value="Spore Coat Polysaccharide Biosynthesis Protein SpsA, Chain A"/>
    <property type="match status" value="1"/>
</dbReference>
<feature type="region of interest" description="Disordered" evidence="17">
    <location>
        <begin position="1"/>
        <end position="21"/>
    </location>
</feature>
<dbReference type="GO" id="GO:0004582">
    <property type="term" value="F:dolichyl-phosphate beta-D-mannosyltransferase activity"/>
    <property type="evidence" value="ECO:0007669"/>
    <property type="project" value="UniProtKB-UniRule"/>
</dbReference>
<keyword evidence="16" id="KW-0256">Endoplasmic reticulum</keyword>
<evidence type="ECO:0000256" key="3">
    <source>
        <dbReference type="ARBA" id="ARBA00001946"/>
    </source>
</evidence>
<dbReference type="CDD" id="cd06442">
    <property type="entry name" value="DPM1_like"/>
    <property type="match status" value="1"/>
</dbReference>
<comment type="cofactor">
    <cofactor evidence="2">
        <name>Mn(2+)</name>
        <dbReference type="ChEBI" id="CHEBI:29035"/>
    </cofactor>
</comment>
<evidence type="ECO:0000313" key="21">
    <source>
        <dbReference type="Proteomes" id="UP000246740"/>
    </source>
</evidence>
<keyword evidence="21" id="KW-1185">Reference proteome</keyword>
<keyword evidence="11" id="KW-0460">Magnesium</keyword>
<dbReference type="STRING" id="1882483.A0A317XPN9"/>
<evidence type="ECO:0000256" key="12">
    <source>
        <dbReference type="ARBA" id="ARBA00022989"/>
    </source>
</evidence>
<evidence type="ECO:0000256" key="2">
    <source>
        <dbReference type="ARBA" id="ARBA00001936"/>
    </source>
</evidence>
<dbReference type="Pfam" id="PF00535">
    <property type="entry name" value="Glycos_transf_2"/>
    <property type="match status" value="1"/>
</dbReference>
<feature type="compositionally biased region" description="Low complexity" evidence="17">
    <location>
        <begin position="10"/>
        <end position="21"/>
    </location>
</feature>
<feature type="domain" description="Glycosyltransferase 2-like" evidence="19">
    <location>
        <begin position="23"/>
        <end position="192"/>
    </location>
</feature>
<dbReference type="GO" id="GO:0006506">
    <property type="term" value="P:GPI anchor biosynthetic process"/>
    <property type="evidence" value="ECO:0007669"/>
    <property type="project" value="TreeGrafter"/>
</dbReference>
<evidence type="ECO:0000313" key="20">
    <source>
        <dbReference type="EMBL" id="PWY99839.1"/>
    </source>
</evidence>
<keyword evidence="10" id="KW-0479">Metal-binding</keyword>
<comment type="catalytic activity">
    <reaction evidence="16">
        <text>a di-trans,poly-cis-dolichyl phosphate + GDP-alpha-D-mannose = a di-trans,poly-cis-dolichyl beta-D-mannosyl phosphate + GDP</text>
        <dbReference type="Rhea" id="RHEA:21184"/>
        <dbReference type="Rhea" id="RHEA-COMP:19498"/>
        <dbReference type="Rhea" id="RHEA-COMP:19501"/>
        <dbReference type="ChEBI" id="CHEBI:57527"/>
        <dbReference type="ChEBI" id="CHEBI:57683"/>
        <dbReference type="ChEBI" id="CHEBI:58189"/>
        <dbReference type="ChEBI" id="CHEBI:58211"/>
    </reaction>
</comment>
<keyword evidence="12 18" id="KW-1133">Transmembrane helix</keyword>
<dbReference type="InterPro" id="IPR029044">
    <property type="entry name" value="Nucleotide-diphossugar_trans"/>
</dbReference>
<accession>A0A317XPN9</accession>
<keyword evidence="8 16" id="KW-0808">Transferase</keyword>
<gene>
    <name evidence="20" type="ORF">BCV70DRAFT_212053</name>
</gene>
<keyword evidence="14" id="KW-0464">Manganese</keyword>
<evidence type="ECO:0000256" key="7">
    <source>
        <dbReference type="ARBA" id="ARBA00022676"/>
    </source>
</evidence>
<evidence type="ECO:0000256" key="13">
    <source>
        <dbReference type="ARBA" id="ARBA00023136"/>
    </source>
</evidence>
<comment type="cofactor">
    <cofactor evidence="1">
        <name>Ca(2+)</name>
        <dbReference type="ChEBI" id="CHEBI:29108"/>
    </cofactor>
</comment>
<reference evidence="20 21" key="1">
    <citation type="journal article" date="2018" name="Mol. Biol. Evol.">
        <title>Broad Genomic Sampling Reveals a Smut Pathogenic Ancestry of the Fungal Clade Ustilaginomycotina.</title>
        <authorList>
            <person name="Kijpornyongpan T."/>
            <person name="Mondo S.J."/>
            <person name="Barry K."/>
            <person name="Sandor L."/>
            <person name="Lee J."/>
            <person name="Lipzen A."/>
            <person name="Pangilinan J."/>
            <person name="LaButti K."/>
            <person name="Hainaut M."/>
            <person name="Henrissat B."/>
            <person name="Grigoriev I.V."/>
            <person name="Spatafora J.W."/>
            <person name="Aime M.C."/>
        </authorList>
    </citation>
    <scope>NUCLEOTIDE SEQUENCE [LARGE SCALE GENOMIC DNA]</scope>
    <source>
        <strain evidence="20 21">MCA 3645</strain>
    </source>
</reference>
<evidence type="ECO:0000256" key="10">
    <source>
        <dbReference type="ARBA" id="ARBA00022723"/>
    </source>
</evidence>
<dbReference type="GO" id="GO:0046872">
    <property type="term" value="F:metal ion binding"/>
    <property type="evidence" value="ECO:0007669"/>
    <property type="project" value="UniProtKB-KW"/>
</dbReference>
<dbReference type="SUPFAM" id="SSF53448">
    <property type="entry name" value="Nucleotide-diphospho-sugar transferases"/>
    <property type="match status" value="1"/>
</dbReference>
<comment type="subunit">
    <text evidence="16">Component of the dolichol-phosphate mannose (DPM) synthase complex.</text>
</comment>
<feature type="transmembrane region" description="Helical" evidence="18">
    <location>
        <begin position="252"/>
        <end position="277"/>
    </location>
</feature>
<evidence type="ECO:0000256" key="17">
    <source>
        <dbReference type="SAM" id="MobiDB-lite"/>
    </source>
</evidence>
<dbReference type="FunCoup" id="A0A317XPN9">
    <property type="interactions" value="412"/>
</dbReference>
<evidence type="ECO:0000256" key="11">
    <source>
        <dbReference type="ARBA" id="ARBA00022842"/>
    </source>
</evidence>
<organism evidence="20 21">
    <name type="scientific">Testicularia cyperi</name>
    <dbReference type="NCBI Taxonomy" id="1882483"/>
    <lineage>
        <taxon>Eukaryota</taxon>
        <taxon>Fungi</taxon>
        <taxon>Dikarya</taxon>
        <taxon>Basidiomycota</taxon>
        <taxon>Ustilaginomycotina</taxon>
        <taxon>Ustilaginomycetes</taxon>
        <taxon>Ustilaginales</taxon>
        <taxon>Anthracoideaceae</taxon>
        <taxon>Testicularia</taxon>
    </lineage>
</organism>
<dbReference type="GO" id="GO:0006488">
    <property type="term" value="P:dolichol-linked oligosaccharide biosynthetic process"/>
    <property type="evidence" value="ECO:0007669"/>
    <property type="project" value="TreeGrafter"/>
</dbReference>
<evidence type="ECO:0000256" key="1">
    <source>
        <dbReference type="ARBA" id="ARBA00001913"/>
    </source>
</evidence>
<dbReference type="InterPro" id="IPR001173">
    <property type="entry name" value="Glyco_trans_2-like"/>
</dbReference>
<dbReference type="PANTHER" id="PTHR43398:SF1">
    <property type="entry name" value="DOLICHOL-PHOSPHATE MANNOSYLTRANSFERASE SUBUNIT 1"/>
    <property type="match status" value="1"/>
</dbReference>
<dbReference type="UniPathway" id="UPA00378"/>
<dbReference type="InterPro" id="IPR039528">
    <property type="entry name" value="DPM1-like"/>
</dbReference>
<dbReference type="InParanoid" id="A0A317XPN9"/>
<protein>
    <recommendedName>
        <fullName evidence="16">Dolichol-phosphate mannosyltransferase subunit 1</fullName>
        <ecNumber evidence="16">2.4.1.83</ecNumber>
    </recommendedName>
</protein>
<dbReference type="FunFam" id="3.90.550.10:FF:000119">
    <property type="entry name" value="Dolichol-phosphate mannosyltransferase subunit 1"/>
    <property type="match status" value="1"/>
</dbReference>
<keyword evidence="7 16" id="KW-0328">Glycosyltransferase</keyword>
<dbReference type="GO" id="GO:0035269">
    <property type="term" value="P:protein O-linked glycosylation via mannose"/>
    <property type="evidence" value="ECO:0007669"/>
    <property type="project" value="TreeGrafter"/>
</dbReference>
<comment type="pathway">
    <text evidence="5 16">Protein modification; protein glycosylation.</text>
</comment>
<comment type="cofactor">
    <cofactor evidence="3">
        <name>Mg(2+)</name>
        <dbReference type="ChEBI" id="CHEBI:18420"/>
    </cofactor>
</comment>
<evidence type="ECO:0000256" key="4">
    <source>
        <dbReference type="ARBA" id="ARBA00004308"/>
    </source>
</evidence>
<dbReference type="EC" id="2.4.1.83" evidence="16"/>
<name>A0A317XPN9_9BASI</name>
<keyword evidence="13 18" id="KW-0472">Membrane</keyword>
<evidence type="ECO:0000256" key="6">
    <source>
        <dbReference type="ARBA" id="ARBA00006739"/>
    </source>
</evidence>
<sequence length="287" mass="31541">METKNRRQASTSVPVTGSPSSSSIIVPAYKENANLRPLVTRLFQAFASHPQASSEFQQVEVIVVDDNSRDGSVETVQQLQQEGYNVRIVVRTSERGLSSAVVRGFREAKGQRMICMDADLQHPPEAVPSLLLAFSDHKSFVLGTRYGEGVTMDKDWPLHRRIISSGARALALPLTAASDPMSGFFGISKQAFELAGPINAQGFKIALDLLVKANIPSNGIAEVPFSFGLRQEGESKLDSKVMIKYLEQLAELYVYKFGLPTILLVLVLLVILALYIWSALVYPRLFG</sequence>
<evidence type="ECO:0000256" key="18">
    <source>
        <dbReference type="SAM" id="Phobius"/>
    </source>
</evidence>
<proteinExistence type="inferred from homology"/>
<evidence type="ECO:0000256" key="8">
    <source>
        <dbReference type="ARBA" id="ARBA00022679"/>
    </source>
</evidence>
<dbReference type="EMBL" id="KZ819194">
    <property type="protein sequence ID" value="PWY99839.1"/>
    <property type="molecule type" value="Genomic_DNA"/>
</dbReference>